<dbReference type="PANTHER" id="PTHR42755">
    <property type="entry name" value="3-DEOXY-MANNO-OCTULOSONATE CYTIDYLYLTRANSFERASE"/>
    <property type="match status" value="1"/>
</dbReference>
<feature type="domain" description="3-deoxy-D-manno-octulosonic-acid transferase N-terminal" evidence="2">
    <location>
        <begin position="25"/>
        <end position="202"/>
    </location>
</feature>
<reference evidence="3" key="1">
    <citation type="submission" date="2018-06" db="EMBL/GenBank/DDBJ databases">
        <authorList>
            <person name="Zhirakovskaya E."/>
        </authorList>
    </citation>
    <scope>NUCLEOTIDE SEQUENCE</scope>
</reference>
<dbReference type="AlphaFoldDB" id="A0A3B1B7B2"/>
<protein>
    <submittedName>
        <fullName evidence="3">3-deoxy-D-manno-octulosonic acid transferase</fullName>
        <ecNumber evidence="3">2.4.99.12</ecNumber>
    </submittedName>
</protein>
<proteinExistence type="predicted"/>
<dbReference type="PANTHER" id="PTHR42755:SF1">
    <property type="entry name" value="3-DEOXY-D-MANNO-OCTULOSONIC ACID TRANSFERASE, MITOCHONDRIAL-RELATED"/>
    <property type="match status" value="1"/>
</dbReference>
<dbReference type="InterPro" id="IPR007507">
    <property type="entry name" value="Glycos_transf_N"/>
</dbReference>
<dbReference type="InterPro" id="IPR039901">
    <property type="entry name" value="Kdotransferase"/>
</dbReference>
<dbReference type="Pfam" id="PF04413">
    <property type="entry name" value="Glycos_transf_N"/>
    <property type="match status" value="1"/>
</dbReference>
<organism evidence="3">
    <name type="scientific">hydrothermal vent metagenome</name>
    <dbReference type="NCBI Taxonomy" id="652676"/>
    <lineage>
        <taxon>unclassified sequences</taxon>
        <taxon>metagenomes</taxon>
        <taxon>ecological metagenomes</taxon>
    </lineage>
</organism>
<name>A0A3B1B7B2_9ZZZZ</name>
<dbReference type="SUPFAM" id="SSF53756">
    <property type="entry name" value="UDP-Glycosyltransferase/glycogen phosphorylase"/>
    <property type="match status" value="1"/>
</dbReference>
<dbReference type="GO" id="GO:0005886">
    <property type="term" value="C:plasma membrane"/>
    <property type="evidence" value="ECO:0007669"/>
    <property type="project" value="TreeGrafter"/>
</dbReference>
<evidence type="ECO:0000256" key="1">
    <source>
        <dbReference type="ARBA" id="ARBA00022679"/>
    </source>
</evidence>
<dbReference type="EC" id="2.4.99.12" evidence="3"/>
<gene>
    <name evidence="3" type="ORF">MNBD_GAMMA22-458</name>
</gene>
<accession>A0A3B1B7B2</accession>
<dbReference type="Gene3D" id="3.40.50.11720">
    <property type="entry name" value="3-Deoxy-D-manno-octulosonic-acid transferase, N-terminal domain"/>
    <property type="match status" value="1"/>
</dbReference>
<keyword evidence="1 3" id="KW-0808">Transferase</keyword>
<evidence type="ECO:0000259" key="2">
    <source>
        <dbReference type="Pfam" id="PF04413"/>
    </source>
</evidence>
<dbReference type="InterPro" id="IPR038107">
    <property type="entry name" value="Glycos_transf_N_sf"/>
</dbReference>
<dbReference type="Gene3D" id="3.40.50.2000">
    <property type="entry name" value="Glycogen Phosphorylase B"/>
    <property type="match status" value="1"/>
</dbReference>
<keyword evidence="3" id="KW-0328">Glycosyltransferase</keyword>
<sequence>MLTPVIVIYTIIRAIKYKDRRYLLQRFCFTQFKTSGEHKNPVWIHAASVGEVIAVIPLIKSIRKHYPALAIQITSNTNTSADIVKNQLACVENLKHYYMPIDWKWAMKKIIKLTQPRCILIVETEIWPNLFCYSQQQQIPLLIINARLSHRTTNAKPWLLTIYKKTLNNTTKILARSIDDYDSYLKLGAKKSNLKLMGNIKLASHTEQTVTSIAFERNYVLAASTHEDEELQLATIWKQLITDKIVSDEILVIVPRHPERANSIAQKIKTLLSNIAIRSHNDSISDITQIYIADTVGELKQFMVSAKFIFMGGSLIAHGGQNIIEPAQLHKAIIFGQHMFNFKDECKLLIENNAAIQVTNKEELYKSFSDLLQEPKKVKQLANSAVKIIKTQGDNILQHYMLEIKKYLKE</sequence>
<dbReference type="GO" id="GO:0009245">
    <property type="term" value="P:lipid A biosynthetic process"/>
    <property type="evidence" value="ECO:0007669"/>
    <property type="project" value="TreeGrafter"/>
</dbReference>
<evidence type="ECO:0000313" key="3">
    <source>
        <dbReference type="EMBL" id="VAX02205.1"/>
    </source>
</evidence>
<dbReference type="EMBL" id="UOFS01000054">
    <property type="protein sequence ID" value="VAX02205.1"/>
    <property type="molecule type" value="Genomic_DNA"/>
</dbReference>
<dbReference type="GO" id="GO:0043842">
    <property type="term" value="F:Kdo transferase activity"/>
    <property type="evidence" value="ECO:0007669"/>
    <property type="project" value="UniProtKB-EC"/>
</dbReference>